<feature type="binding site" evidence="5">
    <location>
        <position position="130"/>
    </location>
    <ligand>
        <name>NAD(+)</name>
        <dbReference type="ChEBI" id="CHEBI:57540"/>
    </ligand>
</feature>
<evidence type="ECO:0000256" key="3">
    <source>
        <dbReference type="ARBA" id="ARBA00023002"/>
    </source>
</evidence>
<dbReference type="PANTHER" id="PTHR43616">
    <property type="entry name" value="GLYCEROL DEHYDROGENASE"/>
    <property type="match status" value="1"/>
</dbReference>
<keyword evidence="5" id="KW-0520">NAD</keyword>
<sequence length="360" mass="38960">MMAKINAASEIRPGANRYVTGQHVLENLPAYLADFGNCTIVTGEQSFKIFTEFYGQTPALPLYRYDGTASDENAQALADEIRQTDTIIGIGGGRLLDTAKNTAERLKANFIAIPTLISNCAPYTPIGAIYHPDHTFKRVAYFKNAPSLTLVDWDLLLHTPKDYLIAGIGDTLAKWYEIEALTRNLSEAQKTGFIRIGIATAKEILTILLADADQALQDLARQTVSPAFGKIADSVVGIAGTVGGFAAEYGRMAGAHAVHNGLSHIPATHEILHGAKVAYGILVQLAYTQDFAEIKQLQPFYAKIGLPTHLAQLHVTVADDQDALFEAAQEAASDHESFRLIDPDITTQGVLDAIQAVEKI</sequence>
<dbReference type="Proteomes" id="UP000051236">
    <property type="component" value="Unassembled WGS sequence"/>
</dbReference>
<comment type="similarity">
    <text evidence="1">Belongs to the iron-containing alcohol dehydrogenase family.</text>
</comment>
<dbReference type="SUPFAM" id="SSF56796">
    <property type="entry name" value="Dehydroquinate synthase-like"/>
    <property type="match status" value="1"/>
</dbReference>
<gene>
    <name evidence="7" type="ORF">FC83_GL000091</name>
</gene>
<dbReference type="AlphaFoldDB" id="X0QTU5"/>
<protein>
    <submittedName>
        <fullName evidence="7">Glycerol dehydrogenase</fullName>
    </submittedName>
</protein>
<dbReference type="PATRIC" id="fig|1423734.3.peg.90"/>
<comment type="caution">
    <text evidence="7">The sequence shown here is derived from an EMBL/GenBank/DDBJ whole genome shotgun (WGS) entry which is preliminary data.</text>
</comment>
<keyword evidence="2 4" id="KW-0479">Metal-binding</keyword>
<dbReference type="Gene3D" id="3.40.50.1970">
    <property type="match status" value="1"/>
</dbReference>
<proteinExistence type="inferred from homology"/>
<evidence type="ECO:0000259" key="6">
    <source>
        <dbReference type="Pfam" id="PF00465"/>
    </source>
</evidence>
<dbReference type="CDD" id="cd08172">
    <property type="entry name" value="GlyDH-like"/>
    <property type="match status" value="1"/>
</dbReference>
<dbReference type="Pfam" id="PF00465">
    <property type="entry name" value="Fe-ADH"/>
    <property type="match status" value="1"/>
</dbReference>
<dbReference type="InterPro" id="IPR018211">
    <property type="entry name" value="ADH_Fe_CS"/>
</dbReference>
<feature type="binding site" evidence="4">
    <location>
        <position position="170"/>
    </location>
    <ligand>
        <name>glycerol</name>
        <dbReference type="ChEBI" id="CHEBI:17754"/>
    </ligand>
</feature>
<feature type="binding site" evidence="4">
    <location>
        <position position="273"/>
    </location>
    <ligand>
        <name>glycerol</name>
        <dbReference type="ChEBI" id="CHEBI:17754"/>
    </ligand>
</feature>
<dbReference type="STRING" id="1423734.FC83_GL000091"/>
<dbReference type="InterPro" id="IPR016205">
    <property type="entry name" value="Glycerol_DH"/>
</dbReference>
<evidence type="ECO:0000256" key="5">
    <source>
        <dbReference type="PIRSR" id="PIRSR000112-3"/>
    </source>
</evidence>
<keyword evidence="8" id="KW-1185">Reference proteome</keyword>
<keyword evidence="4" id="KW-0862">Zinc</keyword>
<feature type="binding site" evidence="5">
    <location>
        <begin position="93"/>
        <end position="97"/>
    </location>
    <ligand>
        <name>NAD(+)</name>
        <dbReference type="ChEBI" id="CHEBI:57540"/>
    </ligand>
</feature>
<dbReference type="Gene3D" id="1.20.1090.10">
    <property type="entry name" value="Dehydroquinate synthase-like - alpha domain"/>
    <property type="match status" value="1"/>
</dbReference>
<dbReference type="GO" id="GO:0016614">
    <property type="term" value="F:oxidoreductase activity, acting on CH-OH group of donors"/>
    <property type="evidence" value="ECO:0007669"/>
    <property type="project" value="InterPro"/>
</dbReference>
<dbReference type="EMBL" id="AZGA01000063">
    <property type="protein sequence ID" value="KRM32962.1"/>
    <property type="molecule type" value="Genomic_DNA"/>
</dbReference>
<comment type="cofactor">
    <cofactor evidence="4">
        <name>Zn(2+)</name>
        <dbReference type="ChEBI" id="CHEBI:29105"/>
    </cofactor>
    <text evidence="4">Binds 1 zinc ion per subunit.</text>
</comment>
<evidence type="ECO:0000313" key="8">
    <source>
        <dbReference type="Proteomes" id="UP000051236"/>
    </source>
</evidence>
<feature type="domain" description="Alcohol dehydrogenase iron-type/glycerol dehydrogenase GldA" evidence="6">
    <location>
        <begin position="16"/>
        <end position="152"/>
    </location>
</feature>
<keyword evidence="3" id="KW-0560">Oxidoreductase</keyword>
<dbReference type="GO" id="GO:0046872">
    <property type="term" value="F:metal ion binding"/>
    <property type="evidence" value="ECO:0007669"/>
    <property type="project" value="UniProtKB-KW"/>
</dbReference>
<dbReference type="PIRSF" id="PIRSF000112">
    <property type="entry name" value="Glycerol_dehydrogenase"/>
    <property type="match status" value="1"/>
</dbReference>
<evidence type="ECO:0000256" key="1">
    <source>
        <dbReference type="ARBA" id="ARBA00007358"/>
    </source>
</evidence>
<feature type="binding site" evidence="5">
    <location>
        <position position="124"/>
    </location>
    <ligand>
        <name>NAD(+)</name>
        <dbReference type="ChEBI" id="CHEBI:57540"/>
    </ligand>
</feature>
<evidence type="ECO:0000256" key="2">
    <source>
        <dbReference type="ARBA" id="ARBA00022723"/>
    </source>
</evidence>
<evidence type="ECO:0000313" key="7">
    <source>
        <dbReference type="EMBL" id="KRM32962.1"/>
    </source>
</evidence>
<dbReference type="eggNOG" id="COG0371">
    <property type="taxonomic scope" value="Bacteria"/>
</dbReference>
<feature type="binding site" evidence="4">
    <location>
        <position position="256"/>
    </location>
    <ligand>
        <name>glycerol</name>
        <dbReference type="ChEBI" id="CHEBI:17754"/>
    </ligand>
</feature>
<feature type="binding site" evidence="5">
    <location>
        <begin position="115"/>
        <end position="118"/>
    </location>
    <ligand>
        <name>NAD(+)</name>
        <dbReference type="ChEBI" id="CHEBI:57540"/>
    </ligand>
</feature>
<accession>X0QTU5</accession>
<evidence type="ECO:0000256" key="4">
    <source>
        <dbReference type="PIRSR" id="PIRSR000112-1"/>
    </source>
</evidence>
<dbReference type="InterPro" id="IPR001670">
    <property type="entry name" value="ADH_Fe/GldA"/>
</dbReference>
<dbReference type="PROSITE" id="PS00913">
    <property type="entry name" value="ADH_IRON_1"/>
    <property type="match status" value="1"/>
</dbReference>
<dbReference type="PANTHER" id="PTHR43616:SF3">
    <property type="entry name" value="HYDROXYCARBOXYLATE DEHYDROGENASE A"/>
    <property type="match status" value="1"/>
</dbReference>
<organism evidence="7 8">
    <name type="scientific">Agrilactobacillus composti DSM 18527 = JCM 14202</name>
    <dbReference type="NCBI Taxonomy" id="1423734"/>
    <lineage>
        <taxon>Bacteria</taxon>
        <taxon>Bacillati</taxon>
        <taxon>Bacillota</taxon>
        <taxon>Bacilli</taxon>
        <taxon>Lactobacillales</taxon>
        <taxon>Lactobacillaceae</taxon>
        <taxon>Agrilactobacillus</taxon>
    </lineage>
</organism>
<name>X0QTU5_9LACO</name>
<reference evidence="7 8" key="1">
    <citation type="journal article" date="2015" name="Genome Announc.">
        <title>Expanding the biotechnology potential of lactobacilli through comparative genomics of 213 strains and associated genera.</title>
        <authorList>
            <person name="Sun Z."/>
            <person name="Harris H.M."/>
            <person name="McCann A."/>
            <person name="Guo C."/>
            <person name="Argimon S."/>
            <person name="Zhang W."/>
            <person name="Yang X."/>
            <person name="Jeffery I.B."/>
            <person name="Cooney J.C."/>
            <person name="Kagawa T.F."/>
            <person name="Liu W."/>
            <person name="Song Y."/>
            <person name="Salvetti E."/>
            <person name="Wrobel A."/>
            <person name="Rasinkangas P."/>
            <person name="Parkhill J."/>
            <person name="Rea M.C."/>
            <person name="O'Sullivan O."/>
            <person name="Ritari J."/>
            <person name="Douillard F.P."/>
            <person name="Paul Ross R."/>
            <person name="Yang R."/>
            <person name="Briner A.E."/>
            <person name="Felis G.E."/>
            <person name="de Vos W.M."/>
            <person name="Barrangou R."/>
            <person name="Klaenhammer T.R."/>
            <person name="Caufield P.W."/>
            <person name="Cui Y."/>
            <person name="Zhang H."/>
            <person name="O'Toole P.W."/>
        </authorList>
    </citation>
    <scope>NUCLEOTIDE SEQUENCE [LARGE SCALE GENOMIC DNA]</scope>
    <source>
        <strain evidence="7 8">DSM 18527</strain>
    </source>
</reference>